<evidence type="ECO:0000313" key="1">
    <source>
        <dbReference type="EMBL" id="GAH38561.1"/>
    </source>
</evidence>
<reference evidence="1" key="1">
    <citation type="journal article" date="2014" name="Front. Microbiol.">
        <title>High frequency of phylogenetically diverse reductive dehalogenase-homologous genes in deep subseafloor sedimentary metagenomes.</title>
        <authorList>
            <person name="Kawai M."/>
            <person name="Futagami T."/>
            <person name="Toyoda A."/>
            <person name="Takaki Y."/>
            <person name="Nishi S."/>
            <person name="Hori S."/>
            <person name="Arai W."/>
            <person name="Tsubouchi T."/>
            <person name="Morono Y."/>
            <person name="Uchiyama I."/>
            <person name="Ito T."/>
            <person name="Fujiyama A."/>
            <person name="Inagaki F."/>
            <person name="Takami H."/>
        </authorList>
    </citation>
    <scope>NUCLEOTIDE SEQUENCE</scope>
    <source>
        <strain evidence="1">Expedition CK06-06</strain>
    </source>
</reference>
<evidence type="ECO:0008006" key="2">
    <source>
        <dbReference type="Google" id="ProtNLM"/>
    </source>
</evidence>
<organism evidence="1">
    <name type="scientific">marine sediment metagenome</name>
    <dbReference type="NCBI Taxonomy" id="412755"/>
    <lineage>
        <taxon>unclassified sequences</taxon>
        <taxon>metagenomes</taxon>
        <taxon>ecological metagenomes</taxon>
    </lineage>
</organism>
<proteinExistence type="predicted"/>
<name>X1EYV6_9ZZZZ</name>
<dbReference type="Gene3D" id="2.40.128.90">
    <property type="entry name" value="OMPT-like"/>
    <property type="match status" value="1"/>
</dbReference>
<feature type="non-terminal residue" evidence="1">
    <location>
        <position position="106"/>
    </location>
</feature>
<protein>
    <recommendedName>
        <fullName evidence="2">TonB-dependent receptor-like beta-barrel domain-containing protein</fullName>
    </recommendedName>
</protein>
<dbReference type="AlphaFoldDB" id="X1EYV6"/>
<comment type="caution">
    <text evidence="1">The sequence shown here is derived from an EMBL/GenBank/DDBJ whole genome shotgun (WGS) entry which is preliminary data.</text>
</comment>
<sequence>MSPSPGRINCSHIYSESDAEVRANIIDVRYVYNFYSTKSLDIGSVIGYKYQKFEYNASNVDQIGYGPYVHYQTVSVLGPVLDYEVEHSIPYLGLSAEVLSGNRFRL</sequence>
<dbReference type="InterPro" id="IPR020080">
    <property type="entry name" value="OM_adhesin/peptidase_omptin"/>
</dbReference>
<gene>
    <name evidence="1" type="ORF">S03H2_20620</name>
</gene>
<dbReference type="SUPFAM" id="SSF69917">
    <property type="entry name" value="OMPT-like"/>
    <property type="match status" value="1"/>
</dbReference>
<accession>X1EYV6</accession>
<dbReference type="GO" id="GO:0004190">
    <property type="term" value="F:aspartic-type endopeptidase activity"/>
    <property type="evidence" value="ECO:0007669"/>
    <property type="project" value="InterPro"/>
</dbReference>
<dbReference type="InterPro" id="IPR053724">
    <property type="entry name" value="OMP_A26_sf"/>
</dbReference>
<dbReference type="EMBL" id="BARU01010890">
    <property type="protein sequence ID" value="GAH38561.1"/>
    <property type="molecule type" value="Genomic_DNA"/>
</dbReference>